<dbReference type="Pfam" id="PF01029">
    <property type="entry name" value="NusB"/>
    <property type="match status" value="1"/>
</dbReference>
<dbReference type="PROSITE" id="PS51686">
    <property type="entry name" value="SAM_MT_RSMB_NOP"/>
    <property type="match status" value="1"/>
</dbReference>
<dbReference type="InterPro" id="IPR054728">
    <property type="entry name" value="RsmB-like_ferredoxin"/>
</dbReference>
<evidence type="ECO:0000259" key="14">
    <source>
        <dbReference type="PROSITE" id="PS51686"/>
    </source>
</evidence>
<evidence type="ECO:0000256" key="2">
    <source>
        <dbReference type="ARBA" id="ARBA00004496"/>
    </source>
</evidence>
<keyword evidence="4" id="KW-0963">Cytoplasm</keyword>
<evidence type="ECO:0000256" key="3">
    <source>
        <dbReference type="ARBA" id="ARBA00012140"/>
    </source>
</evidence>
<evidence type="ECO:0000256" key="9">
    <source>
        <dbReference type="ARBA" id="ARBA00022884"/>
    </source>
</evidence>
<dbReference type="NCBIfam" id="NF011494">
    <property type="entry name" value="PRK14902.1"/>
    <property type="match status" value="1"/>
</dbReference>
<dbReference type="NCBIfam" id="TIGR00563">
    <property type="entry name" value="rsmB"/>
    <property type="match status" value="1"/>
</dbReference>
<comment type="catalytic activity">
    <reaction evidence="12">
        <text>cytidine(967) in 16S rRNA + S-adenosyl-L-methionine = 5-methylcytidine(967) in 16S rRNA + S-adenosyl-L-homocysteine + H(+)</text>
        <dbReference type="Rhea" id="RHEA:42748"/>
        <dbReference type="Rhea" id="RHEA-COMP:10219"/>
        <dbReference type="Rhea" id="RHEA-COMP:10220"/>
        <dbReference type="ChEBI" id="CHEBI:15378"/>
        <dbReference type="ChEBI" id="CHEBI:57856"/>
        <dbReference type="ChEBI" id="CHEBI:59789"/>
        <dbReference type="ChEBI" id="CHEBI:74483"/>
        <dbReference type="ChEBI" id="CHEBI:82748"/>
        <dbReference type="EC" id="2.1.1.176"/>
    </reaction>
</comment>
<evidence type="ECO:0000256" key="8">
    <source>
        <dbReference type="ARBA" id="ARBA00022691"/>
    </source>
</evidence>
<dbReference type="GO" id="GO:0032259">
    <property type="term" value="P:methylation"/>
    <property type="evidence" value="ECO:0007669"/>
    <property type="project" value="UniProtKB-KW"/>
</dbReference>
<dbReference type="PANTHER" id="PTHR22807:SF53">
    <property type="entry name" value="RIBOSOMAL RNA SMALL SUBUNIT METHYLTRANSFERASE B-RELATED"/>
    <property type="match status" value="1"/>
</dbReference>
<dbReference type="InterPro" id="IPR029063">
    <property type="entry name" value="SAM-dependent_MTases_sf"/>
</dbReference>
<evidence type="ECO:0000256" key="11">
    <source>
        <dbReference type="ARBA" id="ARBA00031088"/>
    </source>
</evidence>
<feature type="active site" description="Nucleophile" evidence="13">
    <location>
        <position position="369"/>
    </location>
</feature>
<dbReference type="EMBL" id="JAUSTN010000003">
    <property type="protein sequence ID" value="MDQ0274582.1"/>
    <property type="molecule type" value="Genomic_DNA"/>
</dbReference>
<keyword evidence="9 13" id="KW-0694">RNA-binding</keyword>
<evidence type="ECO:0000256" key="1">
    <source>
        <dbReference type="ARBA" id="ARBA00002724"/>
    </source>
</evidence>
<organism evidence="15 16">
    <name type="scientific">Peptoniphilus koenoeneniae</name>
    <dbReference type="NCBI Taxonomy" id="507751"/>
    <lineage>
        <taxon>Bacteria</taxon>
        <taxon>Bacillati</taxon>
        <taxon>Bacillota</taxon>
        <taxon>Tissierellia</taxon>
        <taxon>Tissierellales</taxon>
        <taxon>Peptoniphilaceae</taxon>
        <taxon>Peptoniphilus</taxon>
    </lineage>
</organism>
<gene>
    <name evidence="15" type="ORF">J2S72_000599</name>
</gene>
<dbReference type="InterPro" id="IPR001678">
    <property type="entry name" value="MeTrfase_RsmB-F_NOP2_dom"/>
</dbReference>
<keyword evidence="16" id="KW-1185">Reference proteome</keyword>
<sequence>MTVRKNAMKIILEVNKGAFLWKSLDKYRNYDEMPLLREITSGVIRNKTYLDYLIEKSSKIKFKKIHEKILTILELSLYQIIFMDNIPSYTIVDEAVKLAKEVGNRGSIGYVNGMLRNIIREKDFSVDLKGIEYLSTFYSHSLSYVKYIISLYGEEKGEKILKLNNSEAPFTIRTNTLKISREELLKKLKENYIVQIDKLTDSGLKIENPRGILDSDEFKKGFFYVQDSGSILISQVLNPRPGSKVLDMCAAPGGKTAHMAALMKNEGSILAWDRDKKIKLIDENTKRLGIKIVKTQINDSTIYKEENKNEFDYVMLDAPCSALGLIRRKPEIKYKDFSNIKELSNIQYKLLENASQYVKLKGEILYSTCSILKVENEDIISKFLQENKNFEIVKTFDKDTFRTDVTMGSDGFSMTKLRKIR</sequence>
<dbReference type="Gene3D" id="3.40.50.150">
    <property type="entry name" value="Vaccinia Virus protein VP39"/>
    <property type="match status" value="1"/>
</dbReference>
<protein>
    <recommendedName>
        <fullName evidence="3">16S rRNA (cytosine(967)-C(5))-methyltransferase</fullName>
        <ecNumber evidence="3">2.1.1.176</ecNumber>
    </recommendedName>
    <alternativeName>
        <fullName evidence="10">16S rRNA m5C967 methyltransferase</fullName>
    </alternativeName>
    <alternativeName>
        <fullName evidence="11">rRNA (cytosine-C(5)-)-methyltransferase RsmB</fullName>
    </alternativeName>
</protein>
<evidence type="ECO:0000256" key="13">
    <source>
        <dbReference type="PROSITE-ProRule" id="PRU01023"/>
    </source>
</evidence>
<comment type="similarity">
    <text evidence="13">Belongs to the class I-like SAM-binding methyltransferase superfamily. RsmB/NOP family.</text>
</comment>
<dbReference type="SUPFAM" id="SSF48013">
    <property type="entry name" value="NusB-like"/>
    <property type="match status" value="1"/>
</dbReference>
<dbReference type="Gene3D" id="3.30.70.1170">
    <property type="entry name" value="Sun protein, domain 3"/>
    <property type="match status" value="1"/>
</dbReference>
<dbReference type="Gene3D" id="1.10.940.10">
    <property type="entry name" value="NusB-like"/>
    <property type="match status" value="1"/>
</dbReference>
<evidence type="ECO:0000256" key="4">
    <source>
        <dbReference type="ARBA" id="ARBA00022490"/>
    </source>
</evidence>
<dbReference type="InterPro" id="IPR006027">
    <property type="entry name" value="NusB_RsmB_TIM44"/>
</dbReference>
<proteinExistence type="inferred from homology"/>
<feature type="binding site" evidence="13">
    <location>
        <begin position="249"/>
        <end position="255"/>
    </location>
    <ligand>
        <name>S-adenosyl-L-methionine</name>
        <dbReference type="ChEBI" id="CHEBI:59789"/>
    </ligand>
</feature>
<dbReference type="SUPFAM" id="SSF53335">
    <property type="entry name" value="S-adenosyl-L-methionine-dependent methyltransferases"/>
    <property type="match status" value="1"/>
</dbReference>
<dbReference type="GO" id="GO:0008168">
    <property type="term" value="F:methyltransferase activity"/>
    <property type="evidence" value="ECO:0007669"/>
    <property type="project" value="UniProtKB-KW"/>
</dbReference>
<evidence type="ECO:0000313" key="15">
    <source>
        <dbReference type="EMBL" id="MDQ0274582.1"/>
    </source>
</evidence>
<dbReference type="InterPro" id="IPR004573">
    <property type="entry name" value="rRNA_ssu_MeTfrase_B"/>
</dbReference>
<dbReference type="InterPro" id="IPR035926">
    <property type="entry name" value="NusB-like_sf"/>
</dbReference>
<evidence type="ECO:0000256" key="12">
    <source>
        <dbReference type="ARBA" id="ARBA00047283"/>
    </source>
</evidence>
<keyword evidence="6 13" id="KW-0489">Methyltransferase</keyword>
<evidence type="ECO:0000256" key="6">
    <source>
        <dbReference type="ARBA" id="ARBA00022603"/>
    </source>
</evidence>
<keyword evidence="8 13" id="KW-0949">S-adenosyl-L-methionine</keyword>
<keyword evidence="5" id="KW-0698">rRNA processing</keyword>
<name>A0ABU0AUU3_9FIRM</name>
<evidence type="ECO:0000313" key="16">
    <source>
        <dbReference type="Proteomes" id="UP001236559"/>
    </source>
</evidence>
<dbReference type="PANTHER" id="PTHR22807">
    <property type="entry name" value="NOP2 YEAST -RELATED NOL1/NOP2/FMU SUN DOMAIN-CONTAINING"/>
    <property type="match status" value="1"/>
</dbReference>
<feature type="binding site" evidence="13">
    <location>
        <position position="299"/>
    </location>
    <ligand>
        <name>S-adenosyl-L-methionine</name>
        <dbReference type="ChEBI" id="CHEBI:59789"/>
    </ligand>
</feature>
<dbReference type="EC" id="2.1.1.176" evidence="3"/>
<dbReference type="Pfam" id="PF22458">
    <property type="entry name" value="RsmF-B_ferredox"/>
    <property type="match status" value="1"/>
</dbReference>
<reference evidence="15 16" key="1">
    <citation type="submission" date="2023-07" db="EMBL/GenBank/DDBJ databases">
        <title>Genomic Encyclopedia of Type Strains, Phase IV (KMG-IV): sequencing the most valuable type-strain genomes for metagenomic binning, comparative biology and taxonomic classification.</title>
        <authorList>
            <person name="Goeker M."/>
        </authorList>
    </citation>
    <scope>NUCLEOTIDE SEQUENCE [LARGE SCALE GENOMIC DNA]</scope>
    <source>
        <strain evidence="15 16">DSM 22616</strain>
    </source>
</reference>
<evidence type="ECO:0000256" key="10">
    <source>
        <dbReference type="ARBA" id="ARBA00030399"/>
    </source>
</evidence>
<comment type="subcellular location">
    <subcellularLocation>
        <location evidence="2">Cytoplasm</location>
    </subcellularLocation>
</comment>
<comment type="function">
    <text evidence="1">Specifically methylates the cytosine at position 967 (m5C967) of 16S rRNA.</text>
</comment>
<feature type="binding site" evidence="13">
    <location>
        <position position="273"/>
    </location>
    <ligand>
        <name>S-adenosyl-L-methionine</name>
        <dbReference type="ChEBI" id="CHEBI:59789"/>
    </ligand>
</feature>
<accession>A0ABU0AUU3</accession>
<feature type="binding site" evidence="13">
    <location>
        <position position="317"/>
    </location>
    <ligand>
        <name>S-adenosyl-L-methionine</name>
        <dbReference type="ChEBI" id="CHEBI:59789"/>
    </ligand>
</feature>
<dbReference type="RefSeq" id="WP_023055391.1">
    <property type="nucleotide sequence ID" value="NZ_JAUSTN010000003.1"/>
</dbReference>
<evidence type="ECO:0000256" key="7">
    <source>
        <dbReference type="ARBA" id="ARBA00022679"/>
    </source>
</evidence>
<feature type="domain" description="SAM-dependent MTase RsmB/NOP-type" evidence="14">
    <location>
        <begin position="160"/>
        <end position="420"/>
    </location>
</feature>
<comment type="caution">
    <text evidence="15">The sequence shown here is derived from an EMBL/GenBank/DDBJ whole genome shotgun (WGS) entry which is preliminary data.</text>
</comment>
<dbReference type="PRINTS" id="PR02008">
    <property type="entry name" value="RCMTFAMILY"/>
</dbReference>
<dbReference type="InterPro" id="IPR049560">
    <property type="entry name" value="MeTrfase_RsmB-F_NOP2_cat"/>
</dbReference>
<evidence type="ECO:0000256" key="5">
    <source>
        <dbReference type="ARBA" id="ARBA00022552"/>
    </source>
</evidence>
<dbReference type="Pfam" id="PF01189">
    <property type="entry name" value="Methyltr_RsmB-F"/>
    <property type="match status" value="1"/>
</dbReference>
<keyword evidence="7 13" id="KW-0808">Transferase</keyword>
<dbReference type="InterPro" id="IPR023267">
    <property type="entry name" value="RCMT"/>
</dbReference>
<dbReference type="Proteomes" id="UP001236559">
    <property type="component" value="Unassembled WGS sequence"/>
</dbReference>